<gene>
    <name evidence="5" type="ORF">K458DRAFT_296732</name>
</gene>
<dbReference type="Pfam" id="PF03985">
    <property type="entry name" value="Paf1"/>
    <property type="match status" value="1"/>
</dbReference>
<feature type="region of interest" description="Disordered" evidence="4">
    <location>
        <begin position="190"/>
        <end position="213"/>
    </location>
</feature>
<dbReference type="Proteomes" id="UP000799291">
    <property type="component" value="Unassembled WGS sequence"/>
</dbReference>
<evidence type="ECO:0000313" key="6">
    <source>
        <dbReference type="Proteomes" id="UP000799291"/>
    </source>
</evidence>
<keyword evidence="6" id="KW-1185">Reference proteome</keyword>
<accession>A0A6G1JAZ8</accession>
<dbReference type="GO" id="GO:0000993">
    <property type="term" value="F:RNA polymerase II complex binding"/>
    <property type="evidence" value="ECO:0007669"/>
    <property type="project" value="TreeGrafter"/>
</dbReference>
<comment type="subcellular location">
    <subcellularLocation>
        <location evidence="1">Nucleus</location>
    </subcellularLocation>
</comment>
<keyword evidence="3" id="KW-0539">Nucleus</keyword>
<feature type="compositionally biased region" description="Low complexity" evidence="4">
    <location>
        <begin position="134"/>
        <end position="149"/>
    </location>
</feature>
<evidence type="ECO:0000256" key="3">
    <source>
        <dbReference type="ARBA" id="ARBA00023242"/>
    </source>
</evidence>
<reference evidence="5" key="1">
    <citation type="journal article" date="2020" name="Stud. Mycol.">
        <title>101 Dothideomycetes genomes: a test case for predicting lifestyles and emergence of pathogens.</title>
        <authorList>
            <person name="Haridas S."/>
            <person name="Albert R."/>
            <person name="Binder M."/>
            <person name="Bloem J."/>
            <person name="Labutti K."/>
            <person name="Salamov A."/>
            <person name="Andreopoulos B."/>
            <person name="Baker S."/>
            <person name="Barry K."/>
            <person name="Bills G."/>
            <person name="Bluhm B."/>
            <person name="Cannon C."/>
            <person name="Castanera R."/>
            <person name="Culley D."/>
            <person name="Daum C."/>
            <person name="Ezra D."/>
            <person name="Gonzalez J."/>
            <person name="Henrissat B."/>
            <person name="Kuo A."/>
            <person name="Liang C."/>
            <person name="Lipzen A."/>
            <person name="Lutzoni F."/>
            <person name="Magnuson J."/>
            <person name="Mondo S."/>
            <person name="Nolan M."/>
            <person name="Ohm R."/>
            <person name="Pangilinan J."/>
            <person name="Park H.-J."/>
            <person name="Ramirez L."/>
            <person name="Alfaro M."/>
            <person name="Sun H."/>
            <person name="Tritt A."/>
            <person name="Yoshinaga Y."/>
            <person name="Zwiers L.-H."/>
            <person name="Turgeon B."/>
            <person name="Goodwin S."/>
            <person name="Spatafora J."/>
            <person name="Crous P."/>
            <person name="Grigoriev I."/>
        </authorList>
    </citation>
    <scope>NUCLEOTIDE SEQUENCE</scope>
    <source>
        <strain evidence="5">CBS 122367</strain>
    </source>
</reference>
<organism evidence="5 6">
    <name type="scientific">Lentithecium fluviatile CBS 122367</name>
    <dbReference type="NCBI Taxonomy" id="1168545"/>
    <lineage>
        <taxon>Eukaryota</taxon>
        <taxon>Fungi</taxon>
        <taxon>Dikarya</taxon>
        <taxon>Ascomycota</taxon>
        <taxon>Pezizomycotina</taxon>
        <taxon>Dothideomycetes</taxon>
        <taxon>Pleosporomycetidae</taxon>
        <taxon>Pleosporales</taxon>
        <taxon>Massarineae</taxon>
        <taxon>Lentitheciaceae</taxon>
        <taxon>Lentithecium</taxon>
    </lineage>
</organism>
<evidence type="ECO:0000256" key="1">
    <source>
        <dbReference type="ARBA" id="ARBA00004123"/>
    </source>
</evidence>
<name>A0A6G1JAZ8_9PLEO</name>
<protein>
    <submittedName>
        <fullName evidence="5">Paf1-domain-containing protein</fullName>
    </submittedName>
</protein>
<feature type="region of interest" description="Disordered" evidence="4">
    <location>
        <begin position="318"/>
        <end position="340"/>
    </location>
</feature>
<evidence type="ECO:0000256" key="4">
    <source>
        <dbReference type="SAM" id="MobiDB-lite"/>
    </source>
</evidence>
<dbReference type="GO" id="GO:0016593">
    <property type="term" value="C:Cdc73/Paf1 complex"/>
    <property type="evidence" value="ECO:0007669"/>
    <property type="project" value="InterPro"/>
</dbReference>
<comment type="similarity">
    <text evidence="2">Belongs to the PAF1 family.</text>
</comment>
<dbReference type="GO" id="GO:0006368">
    <property type="term" value="P:transcription elongation by RNA polymerase II"/>
    <property type="evidence" value="ECO:0007669"/>
    <property type="project" value="InterPro"/>
</dbReference>
<evidence type="ECO:0000313" key="5">
    <source>
        <dbReference type="EMBL" id="KAF2687391.1"/>
    </source>
</evidence>
<dbReference type="OrthoDB" id="10260285at2759"/>
<evidence type="ECO:0000256" key="2">
    <source>
        <dbReference type="ARBA" id="ARBA00007560"/>
    </source>
</evidence>
<dbReference type="GO" id="GO:0003682">
    <property type="term" value="F:chromatin binding"/>
    <property type="evidence" value="ECO:0007669"/>
    <property type="project" value="TreeGrafter"/>
</dbReference>
<dbReference type="AlphaFoldDB" id="A0A6G1JAZ8"/>
<dbReference type="PANTHER" id="PTHR23188:SF12">
    <property type="entry name" value="RNA POLYMERASE II-ASSOCIATED FACTOR 1 HOMOLOG"/>
    <property type="match status" value="1"/>
</dbReference>
<sequence>MASNGRQTYHQDYIARIRYSNALPPPPCPPKLLDIPNTGLSSGQYTSAGFASRLAREQPVNIEADAELGMPIDLVGIPGVFDGDESAIQTVPNPPPLHPADRALLRPPNALGKAAASASNASFLRRTEYITSSMSGGSKFESSNSSNTMRVRKKRQRVDVLENDPTHIARHIIRSFDIAYPNDAHTGPDTAEAMRGAPSTAEERAAWKQPKHPRNEKIECVGEYPLLPDWDAMPDTGSYMMYKFSNPPVNNPTDNGYDPRIDVGLLRPIGQTVQDQELWIQEQEAHRQDPTLPLPIPRYHFEFFLPPDRSKVHGIKRNFTTNDPDGNDIPFDEGQDADDQPRKVFRYENVRTYETEKQSGDPENTYGDAVAVALHDPDIHDEEPLRNTKLQKGAYFYPISQRTVIRGRRPGRHDMVGEEVAKVHIIETVARYPDAEVDKRQTIHRRFDPIH</sequence>
<feature type="region of interest" description="Disordered" evidence="4">
    <location>
        <begin position="134"/>
        <end position="157"/>
    </location>
</feature>
<dbReference type="InterPro" id="IPR007133">
    <property type="entry name" value="RNA_pol_II-assoc_Paf1"/>
</dbReference>
<proteinExistence type="inferred from homology"/>
<dbReference type="EMBL" id="MU005575">
    <property type="protein sequence ID" value="KAF2687391.1"/>
    <property type="molecule type" value="Genomic_DNA"/>
</dbReference>
<dbReference type="PANTHER" id="PTHR23188">
    <property type="entry name" value="RNA POLYMERASE II-ASSOCIATED FACTOR 1 HOMOLOG"/>
    <property type="match status" value="1"/>
</dbReference>